<sequence>MLKDIKQFLLDNSNSSFIFEEDNTSLKVVEEVNNVPSFESYFVLNYLPEQNIWEIISVIRNNRRLLKRFEDENVAYFAFVSVVIKYSTKPVINKPNISSELDLSNENNISKINKLLNSIIDERNYSIFSPKHNAVVLLKQNSIYVVYYYDNEGCEFVISDDNEDFDIGVTVLFNHAWYLYLLEQLVTKWPYEIKKDSKGYEEIKKLMLRIK</sequence>
<accession>A0AB39BQD5</accession>
<evidence type="ECO:0000313" key="1">
    <source>
        <dbReference type="EMBL" id="XDI35630.1"/>
    </source>
</evidence>
<proteinExistence type="predicted"/>
<dbReference type="RefSeq" id="WP_368503174.1">
    <property type="nucleotide sequence ID" value="NZ_CP162551.1"/>
</dbReference>
<reference evidence="1" key="1">
    <citation type="submission" date="2024-07" db="EMBL/GenBank/DDBJ databases">
        <title>Identification and characteristics of an arsenic-resistant bacterial isolate, which belongs to a novel species.</title>
        <authorList>
            <person name="Juszczyk A."/>
            <person name="Kowalczyk A."/>
            <person name="Was K."/>
            <person name="Kosowicz W."/>
            <person name="Budzyn A."/>
            <person name="Latowski D."/>
        </authorList>
    </citation>
    <scope>NUCLEOTIDE SEQUENCE</scope>
    <source>
        <strain evidence="1">As8PL</strain>
    </source>
</reference>
<organism evidence="1">
    <name type="scientific">Alkalihalophilus sp. As8PL</name>
    <dbReference type="NCBI Taxonomy" id="3237103"/>
    <lineage>
        <taxon>Bacteria</taxon>
        <taxon>Bacillati</taxon>
        <taxon>Bacillota</taxon>
        <taxon>Bacilli</taxon>
        <taxon>Bacillales</taxon>
        <taxon>Bacillaceae</taxon>
        <taxon>Alkalihalophilus</taxon>
    </lineage>
</organism>
<gene>
    <name evidence="1" type="ORF">AB3N04_13010</name>
</gene>
<dbReference type="AlphaFoldDB" id="A0AB39BQD5"/>
<protein>
    <submittedName>
        <fullName evidence="1">Uncharacterized protein</fullName>
    </submittedName>
</protein>
<name>A0AB39BQD5_9BACI</name>
<dbReference type="EMBL" id="CP162551">
    <property type="protein sequence ID" value="XDI35630.1"/>
    <property type="molecule type" value="Genomic_DNA"/>
</dbReference>